<evidence type="ECO:0000313" key="4">
    <source>
        <dbReference type="EMBL" id="KPV76128.1"/>
    </source>
</evidence>
<protein>
    <recommendedName>
        <fullName evidence="3">Methyltransferase type 11 domain-containing protein</fullName>
    </recommendedName>
</protein>
<organism evidence="4 5">
    <name type="scientific">Rhodotorula graminis (strain WP1)</name>
    <dbReference type="NCBI Taxonomy" id="578459"/>
    <lineage>
        <taxon>Eukaryota</taxon>
        <taxon>Fungi</taxon>
        <taxon>Dikarya</taxon>
        <taxon>Basidiomycota</taxon>
        <taxon>Pucciniomycotina</taxon>
        <taxon>Microbotryomycetes</taxon>
        <taxon>Sporidiobolales</taxon>
        <taxon>Sporidiobolaceae</taxon>
        <taxon>Rhodotorula</taxon>
    </lineage>
</organism>
<evidence type="ECO:0000259" key="3">
    <source>
        <dbReference type="Pfam" id="PF08241"/>
    </source>
</evidence>
<dbReference type="Pfam" id="PF08241">
    <property type="entry name" value="Methyltransf_11"/>
    <property type="match status" value="1"/>
</dbReference>
<dbReference type="PANTHER" id="PTHR44068:SF1">
    <property type="entry name" value="HYPOTHETICAL LOC100005854"/>
    <property type="match status" value="1"/>
</dbReference>
<comment type="similarity">
    <text evidence="2">Belongs to the class I-like SAM-binding methyltransferase superfamily. Erg6/SMT family.</text>
</comment>
<dbReference type="SUPFAM" id="SSF53335">
    <property type="entry name" value="S-adenosyl-L-methionine-dependent methyltransferases"/>
    <property type="match status" value="1"/>
</dbReference>
<dbReference type="InterPro" id="IPR029063">
    <property type="entry name" value="SAM-dependent_MTases_sf"/>
</dbReference>
<dbReference type="GO" id="GO:0016126">
    <property type="term" value="P:sterol biosynthetic process"/>
    <property type="evidence" value="ECO:0007669"/>
    <property type="project" value="TreeGrafter"/>
</dbReference>
<dbReference type="GO" id="GO:0005783">
    <property type="term" value="C:endoplasmic reticulum"/>
    <property type="evidence" value="ECO:0007669"/>
    <property type="project" value="TreeGrafter"/>
</dbReference>
<reference evidence="4 5" key="1">
    <citation type="journal article" date="2015" name="Front. Microbiol.">
        <title>Genome sequence of the plant growth promoting endophytic yeast Rhodotorula graminis WP1.</title>
        <authorList>
            <person name="Firrincieli A."/>
            <person name="Otillar R."/>
            <person name="Salamov A."/>
            <person name="Schmutz J."/>
            <person name="Khan Z."/>
            <person name="Redman R.S."/>
            <person name="Fleck N.D."/>
            <person name="Lindquist E."/>
            <person name="Grigoriev I.V."/>
            <person name="Doty S.L."/>
        </authorList>
    </citation>
    <scope>NUCLEOTIDE SEQUENCE [LARGE SCALE GENOMIC DNA]</scope>
    <source>
        <strain evidence="4 5">WP1</strain>
    </source>
</reference>
<dbReference type="OrthoDB" id="10017101at2759"/>
<evidence type="ECO:0000256" key="2">
    <source>
        <dbReference type="ARBA" id="ARBA00038188"/>
    </source>
</evidence>
<dbReference type="GO" id="GO:0003838">
    <property type="term" value="F:sterol 24-C-methyltransferase activity"/>
    <property type="evidence" value="ECO:0007669"/>
    <property type="project" value="TreeGrafter"/>
</dbReference>
<keyword evidence="5" id="KW-1185">Reference proteome</keyword>
<accession>A0A194S5X5</accession>
<dbReference type="EMBL" id="KQ474077">
    <property type="protein sequence ID" value="KPV76128.1"/>
    <property type="molecule type" value="Genomic_DNA"/>
</dbReference>
<keyword evidence="1" id="KW-0808">Transferase</keyword>
<dbReference type="PANTHER" id="PTHR44068">
    <property type="entry name" value="ZGC:194242"/>
    <property type="match status" value="1"/>
</dbReference>
<sequence>MPFYPSAHSDAVLRSHRARTAKACAASLLPLLRPTDTLLDIGCGPGTITASFAPFVARVTGVEHPSAAGVLVQARDEARQRGLEGKVEYVEADAAVLPFEDGSFDVVYCNQVLQHVPDPVAVLREMDRVSRRLVFAREADRGTFALFPPTPLLDRFDELWTLVARAGGGEPDAARRLKGWAREAGCGGGARGRARGQQVEVTMAGETPDPREWGAVFAERTTTGGLADKAQELGLASEDELGRIGEAWLEWSEKEDAWLGFLQGELLVTKEGA</sequence>
<dbReference type="AlphaFoldDB" id="A0A194S5X5"/>
<dbReference type="GeneID" id="28974691"/>
<proteinExistence type="inferred from homology"/>
<dbReference type="InterPro" id="IPR050447">
    <property type="entry name" value="Erg6_SMT_methyltransf"/>
</dbReference>
<dbReference type="Gene3D" id="3.40.50.150">
    <property type="entry name" value="Vaccinia Virus protein VP39"/>
    <property type="match status" value="1"/>
</dbReference>
<feature type="domain" description="Methyltransferase type 11" evidence="3">
    <location>
        <begin position="39"/>
        <end position="131"/>
    </location>
</feature>
<evidence type="ECO:0000313" key="5">
    <source>
        <dbReference type="Proteomes" id="UP000053890"/>
    </source>
</evidence>
<evidence type="ECO:0000256" key="1">
    <source>
        <dbReference type="ARBA" id="ARBA00022679"/>
    </source>
</evidence>
<dbReference type="InterPro" id="IPR013216">
    <property type="entry name" value="Methyltransf_11"/>
</dbReference>
<dbReference type="Proteomes" id="UP000053890">
    <property type="component" value="Unassembled WGS sequence"/>
</dbReference>
<dbReference type="CDD" id="cd02440">
    <property type="entry name" value="AdoMet_MTases"/>
    <property type="match status" value="1"/>
</dbReference>
<name>A0A194S5X5_RHOGW</name>
<dbReference type="RefSeq" id="XP_018272177.1">
    <property type="nucleotide sequence ID" value="XM_018414243.1"/>
</dbReference>
<dbReference type="OMA" id="DYAAMTW"/>
<gene>
    <name evidence="4" type="ORF">RHOBADRAFT_43568</name>
</gene>
<dbReference type="STRING" id="578459.A0A194S5X5"/>